<evidence type="ECO:0000313" key="9">
    <source>
        <dbReference type="Proteomes" id="UP000297595"/>
    </source>
</evidence>
<dbReference type="AlphaFoldDB" id="A0A7C8TZZ6"/>
<evidence type="ECO:0000256" key="6">
    <source>
        <dbReference type="SAM" id="MobiDB-lite"/>
    </source>
</evidence>
<keyword evidence="2" id="KW-0813">Transport</keyword>
<dbReference type="Proteomes" id="UP000297595">
    <property type="component" value="Unassembled WGS sequence"/>
</dbReference>
<sequence length="557" mass="60705">MMTVVSSEEPKEVVSDTSLASSSKENLDSGLETFEAPVVGHGIPIVDFQSLDPIFEAKSRAISNAIQHIGWGRYQWKLFLLSGFGWFVDNMFMAAVSATLPTIRIELNPPNKGVFLCLGQQMGLLVGAFVFGLGSDAIGRTLSFNMTLLLAGIFGFAVAGGPNYIGVAFLMAVVGLGAGGNMPINSALFLEFCPQEQQWVLAVLSVWWSLSSAFLALLAWPFLMNFSCPLDTEWGQCPRSKNMGWRYLYITIATFTLTLWMVRFFFFKLHESPKYLLAQGRDAEAIAVVDAIAKQNGKENILSVHQLEEIEANVRLVRGLPPKAEIGEEKEAPERKGAMTETAQIFVRSCSVLSGKQIRSLFATKKLAISTSMVMLLWMTLSISWNTYNLFLPVFIAQQGIENGNPSLNTTYRNYALIGICQIPGSFIGGWLIEQKALGRRGTLALASLLSGGFLFGYTQAKSQDVSLGFQCASAVMQNIIWGILYTYTPEIFPSPQRGTGVGLCSCLSNLASCFAPVLGYYSNVGKTTIYVCGSLFVFASGLVSALPYESRGVAAL</sequence>
<reference evidence="8 9" key="1">
    <citation type="submission" date="2019-03" db="EMBL/GenBank/DDBJ databases">
        <title>Nematode-trapping fungi genome.</title>
        <authorList>
            <person name="Vidal-Diez De Ulzurrun G."/>
        </authorList>
    </citation>
    <scope>NUCLEOTIDE SEQUENCE [LARGE SCALE GENOMIC DNA]</scope>
    <source>
        <strain evidence="8 9">TWF154</strain>
    </source>
</reference>
<feature type="transmembrane region" description="Helical" evidence="7">
    <location>
        <begin position="528"/>
        <end position="549"/>
    </location>
</feature>
<dbReference type="EMBL" id="SOZJ01000004">
    <property type="protein sequence ID" value="TGJ67318.1"/>
    <property type="molecule type" value="Genomic_DNA"/>
</dbReference>
<feature type="transmembrane region" description="Helical" evidence="7">
    <location>
        <begin position="500"/>
        <end position="522"/>
    </location>
</feature>
<feature type="transmembrane region" description="Helical" evidence="7">
    <location>
        <begin position="78"/>
        <end position="101"/>
    </location>
</feature>
<name>A0A7C8TZZ6_ORBOL</name>
<feature type="transmembrane region" description="Helical" evidence="7">
    <location>
        <begin position="165"/>
        <end position="188"/>
    </location>
</feature>
<feature type="region of interest" description="Disordered" evidence="6">
    <location>
        <begin position="1"/>
        <end position="24"/>
    </location>
</feature>
<organism evidence="8 9">
    <name type="scientific">Orbilia oligospora</name>
    <name type="common">Nematode-trapping fungus</name>
    <name type="synonym">Arthrobotrys oligospora</name>
    <dbReference type="NCBI Taxonomy" id="2813651"/>
    <lineage>
        <taxon>Eukaryota</taxon>
        <taxon>Fungi</taxon>
        <taxon>Dikarya</taxon>
        <taxon>Ascomycota</taxon>
        <taxon>Pezizomycotina</taxon>
        <taxon>Orbiliomycetes</taxon>
        <taxon>Orbiliales</taxon>
        <taxon>Orbiliaceae</taxon>
        <taxon>Orbilia</taxon>
    </lineage>
</organism>
<keyword evidence="4 7" id="KW-1133">Transmembrane helix</keyword>
<feature type="transmembrane region" description="Helical" evidence="7">
    <location>
        <begin position="467"/>
        <end position="488"/>
    </location>
</feature>
<keyword evidence="3 7" id="KW-0812">Transmembrane</keyword>
<dbReference type="GO" id="GO:0016020">
    <property type="term" value="C:membrane"/>
    <property type="evidence" value="ECO:0007669"/>
    <property type="project" value="UniProtKB-SubCell"/>
</dbReference>
<evidence type="ECO:0000256" key="7">
    <source>
        <dbReference type="SAM" id="Phobius"/>
    </source>
</evidence>
<feature type="transmembrane region" description="Helical" evidence="7">
    <location>
        <begin position="113"/>
        <end position="134"/>
    </location>
</feature>
<feature type="transmembrane region" description="Helical" evidence="7">
    <location>
        <begin position="243"/>
        <end position="266"/>
    </location>
</feature>
<feature type="transmembrane region" description="Helical" evidence="7">
    <location>
        <begin position="415"/>
        <end position="432"/>
    </location>
</feature>
<keyword evidence="5 7" id="KW-0472">Membrane</keyword>
<evidence type="ECO:0000256" key="4">
    <source>
        <dbReference type="ARBA" id="ARBA00022989"/>
    </source>
</evidence>
<evidence type="ECO:0000256" key="2">
    <source>
        <dbReference type="ARBA" id="ARBA00022448"/>
    </source>
</evidence>
<feature type="transmembrane region" description="Helical" evidence="7">
    <location>
        <begin position="367"/>
        <end position="385"/>
    </location>
</feature>
<evidence type="ECO:0000256" key="5">
    <source>
        <dbReference type="ARBA" id="ARBA00023136"/>
    </source>
</evidence>
<evidence type="ECO:0000256" key="3">
    <source>
        <dbReference type="ARBA" id="ARBA00022692"/>
    </source>
</evidence>
<dbReference type="Gene3D" id="1.20.1250.20">
    <property type="entry name" value="MFS general substrate transporter like domains"/>
    <property type="match status" value="1"/>
</dbReference>
<dbReference type="PANTHER" id="PTHR23511:SF5">
    <property type="entry name" value="MAJOR FACILITATOR-TYPE TRANSPORTER HXNZ-RELATED"/>
    <property type="match status" value="1"/>
</dbReference>
<comment type="caution">
    <text evidence="8">The sequence shown here is derived from an EMBL/GenBank/DDBJ whole genome shotgun (WGS) entry which is preliminary data.</text>
</comment>
<feature type="transmembrane region" description="Helical" evidence="7">
    <location>
        <begin position="141"/>
        <end position="159"/>
    </location>
</feature>
<dbReference type="InterPro" id="IPR011701">
    <property type="entry name" value="MFS"/>
</dbReference>
<evidence type="ECO:0000256" key="1">
    <source>
        <dbReference type="ARBA" id="ARBA00004141"/>
    </source>
</evidence>
<dbReference type="InterPro" id="IPR020846">
    <property type="entry name" value="MFS_dom"/>
</dbReference>
<dbReference type="GO" id="GO:0022857">
    <property type="term" value="F:transmembrane transporter activity"/>
    <property type="evidence" value="ECO:0007669"/>
    <property type="project" value="InterPro"/>
</dbReference>
<feature type="transmembrane region" description="Helical" evidence="7">
    <location>
        <begin position="200"/>
        <end position="223"/>
    </location>
</feature>
<dbReference type="PROSITE" id="PS50850">
    <property type="entry name" value="MFS"/>
    <property type="match status" value="1"/>
</dbReference>
<dbReference type="CDD" id="cd17316">
    <property type="entry name" value="MFS_SV2_like"/>
    <property type="match status" value="1"/>
</dbReference>
<dbReference type="InterPro" id="IPR036259">
    <property type="entry name" value="MFS_trans_sf"/>
</dbReference>
<dbReference type="Pfam" id="PF07690">
    <property type="entry name" value="MFS_1"/>
    <property type="match status" value="1"/>
</dbReference>
<proteinExistence type="predicted"/>
<dbReference type="PANTHER" id="PTHR23511">
    <property type="entry name" value="SYNAPTIC VESICLE GLYCOPROTEIN 2"/>
    <property type="match status" value="1"/>
</dbReference>
<accession>A0A7C8TZZ6</accession>
<gene>
    <name evidence="8" type="ORF">EYR41_006454</name>
</gene>
<evidence type="ECO:0000313" key="8">
    <source>
        <dbReference type="EMBL" id="TGJ67318.1"/>
    </source>
</evidence>
<comment type="subcellular location">
    <subcellularLocation>
        <location evidence="1">Membrane</location>
        <topology evidence="1">Multi-pass membrane protein</topology>
    </subcellularLocation>
</comment>
<dbReference type="SUPFAM" id="SSF103473">
    <property type="entry name" value="MFS general substrate transporter"/>
    <property type="match status" value="1"/>
</dbReference>
<protein>
    <submittedName>
        <fullName evidence="8">Uncharacterized protein</fullName>
    </submittedName>
</protein>